<protein>
    <submittedName>
        <fullName evidence="1">Uncharacterized protein</fullName>
    </submittedName>
</protein>
<dbReference type="PROSITE" id="PS51257">
    <property type="entry name" value="PROKAR_LIPOPROTEIN"/>
    <property type="match status" value="1"/>
</dbReference>
<evidence type="ECO:0000313" key="1">
    <source>
        <dbReference type="EMBL" id="BAO56445.1"/>
    </source>
</evidence>
<dbReference type="EMBL" id="AP014548">
    <property type="protein sequence ID" value="BAO56445.1"/>
    <property type="molecule type" value="Genomic_DNA"/>
</dbReference>
<keyword evidence="2" id="KW-1185">Reference proteome</keyword>
<reference evidence="1 2" key="1">
    <citation type="journal article" date="2014" name="Proc. Natl. Acad. Sci. U.S.A.">
        <title>Functional characterization of flavobacteria rhodopsins reveals a unique class of light-driven chloride pump in bacteria.</title>
        <authorList>
            <person name="Yoshizawa S."/>
            <person name="Kumagai Y."/>
            <person name="Kim H."/>
            <person name="Ogura Y."/>
            <person name="Hayashi T."/>
            <person name="Iwasaki W."/>
            <person name="DeLong E.F."/>
            <person name="Kogure K."/>
        </authorList>
    </citation>
    <scope>NUCLEOTIDE SEQUENCE [LARGE SCALE GENOMIC DNA]</scope>
    <source>
        <strain evidence="1 2">S1-08</strain>
    </source>
</reference>
<dbReference type="HOGENOM" id="CLU_1249547_0_0_10"/>
<dbReference type="OrthoDB" id="1144156at2"/>
<gene>
    <name evidence="1" type="ORF">NMS_2436</name>
</gene>
<dbReference type="Proteomes" id="UP000031760">
    <property type="component" value="Chromosome"/>
</dbReference>
<dbReference type="STRING" id="1454201.NMS_2436"/>
<dbReference type="RefSeq" id="WP_041496930.1">
    <property type="nucleotide sequence ID" value="NZ_AP014548.1"/>
</dbReference>
<dbReference type="KEGG" id="nmf:NMS_2436"/>
<accession>W8VSR7</accession>
<sequence length="221" mass="24510">MKFSVALLALFALSISCKQKSKIIDPKEVTTNFENNLNPIDSNQTDSLSGNLATNQNLEKSLEDDVVEDEFIYLPFSPSKVMKRLGLSKVNEDRSVQTLLASPLRESDALRPHIIETGDGTFDTYMLSIDGYDSVVFYYESDVITTIEVISSIGAPADMIGPGLAYENIKSTYENPIAYGSEIEARVYVHLDSLSIRLATSYGIPEPIEIEDDTEILYIGF</sequence>
<dbReference type="AlphaFoldDB" id="W8VSR7"/>
<organism evidence="1 2">
    <name type="scientific">Nonlabens marinus S1-08</name>
    <dbReference type="NCBI Taxonomy" id="1454201"/>
    <lineage>
        <taxon>Bacteria</taxon>
        <taxon>Pseudomonadati</taxon>
        <taxon>Bacteroidota</taxon>
        <taxon>Flavobacteriia</taxon>
        <taxon>Flavobacteriales</taxon>
        <taxon>Flavobacteriaceae</taxon>
        <taxon>Nonlabens</taxon>
    </lineage>
</organism>
<proteinExistence type="predicted"/>
<evidence type="ECO:0000313" key="2">
    <source>
        <dbReference type="Proteomes" id="UP000031760"/>
    </source>
</evidence>
<name>W8VSR7_9FLAO</name>